<evidence type="ECO:0000313" key="2">
    <source>
        <dbReference type="Proteomes" id="UP000186601"/>
    </source>
</evidence>
<sequence>MISAHGEFTSKDGVITGNFTETGTGNEYILTGDMNPRVNFKCSKAVLQYPSSADLQGTESYIGTIGTNSLDLSIGDKDKITGRLDDDITHKNYISGTVRWVLRQV</sequence>
<organism evidence="1 2">
    <name type="scientific">Hermanssonia centrifuga</name>
    <dbReference type="NCBI Taxonomy" id="98765"/>
    <lineage>
        <taxon>Eukaryota</taxon>
        <taxon>Fungi</taxon>
        <taxon>Dikarya</taxon>
        <taxon>Basidiomycota</taxon>
        <taxon>Agaricomycotina</taxon>
        <taxon>Agaricomycetes</taxon>
        <taxon>Polyporales</taxon>
        <taxon>Meruliaceae</taxon>
        <taxon>Hermanssonia</taxon>
    </lineage>
</organism>
<dbReference type="EMBL" id="MLYV02000420">
    <property type="protein sequence ID" value="PSR99339.1"/>
    <property type="molecule type" value="Genomic_DNA"/>
</dbReference>
<comment type="caution">
    <text evidence="1">The sequence shown here is derived from an EMBL/GenBank/DDBJ whole genome shotgun (WGS) entry which is preliminary data.</text>
</comment>
<reference evidence="1 2" key="1">
    <citation type="submission" date="2018-02" db="EMBL/GenBank/DDBJ databases">
        <title>Genome sequence of the basidiomycete white-rot fungus Phlebia centrifuga.</title>
        <authorList>
            <person name="Granchi Z."/>
            <person name="Peng M."/>
            <person name="de Vries R.P."/>
            <person name="Hilden K."/>
            <person name="Makela M.R."/>
            <person name="Grigoriev I."/>
            <person name="Riley R."/>
        </authorList>
    </citation>
    <scope>NUCLEOTIDE SEQUENCE [LARGE SCALE GENOMIC DNA]</scope>
    <source>
        <strain evidence="1 2">FBCC195</strain>
    </source>
</reference>
<keyword evidence="2" id="KW-1185">Reference proteome</keyword>
<gene>
    <name evidence="1" type="ORF">PHLCEN_2v4152</name>
</gene>
<proteinExistence type="predicted"/>
<accession>A0A2R6PZ50</accession>
<evidence type="ECO:0000313" key="1">
    <source>
        <dbReference type="EMBL" id="PSR99339.1"/>
    </source>
</evidence>
<dbReference type="AlphaFoldDB" id="A0A2R6PZ50"/>
<protein>
    <submittedName>
        <fullName evidence="1">Uncharacterized protein</fullName>
    </submittedName>
</protein>
<dbReference type="Proteomes" id="UP000186601">
    <property type="component" value="Unassembled WGS sequence"/>
</dbReference>
<name>A0A2R6PZ50_9APHY</name>